<dbReference type="InterPro" id="IPR035990">
    <property type="entry name" value="TIM_sf"/>
</dbReference>
<dbReference type="EMBL" id="CAMPGE010009991">
    <property type="protein sequence ID" value="CAI2368847.1"/>
    <property type="molecule type" value="Genomic_DNA"/>
</dbReference>
<dbReference type="CDD" id="cd00311">
    <property type="entry name" value="TIM"/>
    <property type="match status" value="1"/>
</dbReference>
<comment type="caution">
    <text evidence="9">The sequence shown here is derived from an EMBL/GenBank/DDBJ whole genome shotgun (WGS) entry which is preliminary data.</text>
</comment>
<dbReference type="InterPro" id="IPR013785">
    <property type="entry name" value="Aldolase_TIM"/>
</dbReference>
<accession>A0AAD1XEY9</accession>
<dbReference type="GO" id="GO:0006096">
    <property type="term" value="P:glycolytic process"/>
    <property type="evidence" value="ECO:0007669"/>
    <property type="project" value="UniProtKB-KW"/>
</dbReference>
<dbReference type="HAMAP" id="MF_00147_B">
    <property type="entry name" value="TIM_B"/>
    <property type="match status" value="1"/>
</dbReference>
<evidence type="ECO:0000256" key="6">
    <source>
        <dbReference type="ARBA" id="ARBA00023152"/>
    </source>
</evidence>
<dbReference type="InterPro" id="IPR020861">
    <property type="entry name" value="Triosephosphate_isomerase_AS"/>
</dbReference>
<evidence type="ECO:0000256" key="5">
    <source>
        <dbReference type="ARBA" id="ARBA00022432"/>
    </source>
</evidence>
<dbReference type="NCBIfam" id="TIGR00419">
    <property type="entry name" value="tim"/>
    <property type="match status" value="1"/>
</dbReference>
<comment type="similarity">
    <text evidence="3 8">Belongs to the triosephosphate isomerase family.</text>
</comment>
<keyword evidence="7 8" id="KW-0413">Isomerase</keyword>
<dbReference type="AlphaFoldDB" id="A0AAD1XEY9"/>
<dbReference type="GO" id="GO:0019563">
    <property type="term" value="P:glycerol catabolic process"/>
    <property type="evidence" value="ECO:0007669"/>
    <property type="project" value="TreeGrafter"/>
</dbReference>
<dbReference type="GO" id="GO:0046166">
    <property type="term" value="P:glyceraldehyde-3-phosphate biosynthetic process"/>
    <property type="evidence" value="ECO:0007669"/>
    <property type="project" value="TreeGrafter"/>
</dbReference>
<dbReference type="GO" id="GO:0004807">
    <property type="term" value="F:triose-phosphate isomerase activity"/>
    <property type="evidence" value="ECO:0007669"/>
    <property type="project" value="UniProtKB-EC"/>
</dbReference>
<evidence type="ECO:0000256" key="8">
    <source>
        <dbReference type="RuleBase" id="RU363013"/>
    </source>
</evidence>
<protein>
    <recommendedName>
        <fullName evidence="8">Triosephosphate isomerase</fullName>
        <ecNumber evidence="8">5.3.1.1</ecNumber>
    </recommendedName>
</protein>
<evidence type="ECO:0000313" key="10">
    <source>
        <dbReference type="Proteomes" id="UP001295684"/>
    </source>
</evidence>
<comment type="pathway">
    <text evidence="2 8">Carbohydrate biosynthesis; gluconeogenesis.</text>
</comment>
<reference evidence="9" key="1">
    <citation type="submission" date="2023-07" db="EMBL/GenBank/DDBJ databases">
        <authorList>
            <consortium name="AG Swart"/>
            <person name="Singh M."/>
            <person name="Singh A."/>
            <person name="Seah K."/>
            <person name="Emmerich C."/>
        </authorList>
    </citation>
    <scope>NUCLEOTIDE SEQUENCE</scope>
    <source>
        <strain evidence="9">DP1</strain>
    </source>
</reference>
<evidence type="ECO:0000256" key="1">
    <source>
        <dbReference type="ARBA" id="ARBA00004680"/>
    </source>
</evidence>
<dbReference type="Proteomes" id="UP001295684">
    <property type="component" value="Unassembled WGS sequence"/>
</dbReference>
<dbReference type="PANTHER" id="PTHR21139:SF2">
    <property type="entry name" value="TRIOSEPHOSPHATE ISOMERASE"/>
    <property type="match status" value="1"/>
</dbReference>
<keyword evidence="5 8" id="KW-0312">Gluconeogenesis</keyword>
<dbReference type="PROSITE" id="PS00171">
    <property type="entry name" value="TIM_1"/>
    <property type="match status" value="1"/>
</dbReference>
<dbReference type="FunFam" id="3.20.20.70:FF:000020">
    <property type="entry name" value="Triosephosphate isomerase"/>
    <property type="match status" value="1"/>
</dbReference>
<comment type="subunit">
    <text evidence="4">Homodimer.</text>
</comment>
<dbReference type="GO" id="GO:0005829">
    <property type="term" value="C:cytosol"/>
    <property type="evidence" value="ECO:0007669"/>
    <property type="project" value="TreeGrafter"/>
</dbReference>
<sequence length="256" mass="27797">MNSVARKLLVGGNWKSHGSLKFVKNFANDTLNKIVYDTSKVEIVIAPVSIHLKDAQEHIANNIHISAQNSSAFEDGAYTGEISASQLANFGIGWTILGHSERRHILGESNTFVASKVKIADEYGLNTIACIGETLDQREAGDTIKVCTDQLDAIRAQVDDWSRIVIAYEPVWAIGTGKTATSEQAQEVHEQIRAWLNENISEEAANNTRILYGGSVNAGNADELIQNPDIDGFLVGGASLKPEFESIVKACNDVSK</sequence>
<evidence type="ECO:0000256" key="7">
    <source>
        <dbReference type="ARBA" id="ARBA00023235"/>
    </source>
</evidence>
<evidence type="ECO:0000313" key="9">
    <source>
        <dbReference type="EMBL" id="CAI2368847.1"/>
    </source>
</evidence>
<proteinExistence type="inferred from homology"/>
<dbReference type="InterPro" id="IPR000652">
    <property type="entry name" value="Triosephosphate_isomerase"/>
</dbReference>
<dbReference type="EC" id="5.3.1.1" evidence="8"/>
<evidence type="ECO:0000256" key="3">
    <source>
        <dbReference type="ARBA" id="ARBA00007422"/>
    </source>
</evidence>
<keyword evidence="10" id="KW-1185">Reference proteome</keyword>
<dbReference type="GO" id="GO:0006094">
    <property type="term" value="P:gluconeogenesis"/>
    <property type="evidence" value="ECO:0007669"/>
    <property type="project" value="UniProtKB-KW"/>
</dbReference>
<evidence type="ECO:0000256" key="4">
    <source>
        <dbReference type="ARBA" id="ARBA00011738"/>
    </source>
</evidence>
<dbReference type="SUPFAM" id="SSF51351">
    <property type="entry name" value="Triosephosphate isomerase (TIM)"/>
    <property type="match status" value="1"/>
</dbReference>
<comment type="pathway">
    <text evidence="1 8">Carbohydrate degradation; glycolysis; D-glyceraldehyde 3-phosphate from glycerone phosphate: step 1/1.</text>
</comment>
<keyword evidence="6 8" id="KW-0324">Glycolysis</keyword>
<dbReference type="Pfam" id="PF00121">
    <property type="entry name" value="TIM"/>
    <property type="match status" value="1"/>
</dbReference>
<name>A0AAD1XEY9_EUPCR</name>
<evidence type="ECO:0000256" key="2">
    <source>
        <dbReference type="ARBA" id="ARBA00004742"/>
    </source>
</evidence>
<organism evidence="9 10">
    <name type="scientific">Euplotes crassus</name>
    <dbReference type="NCBI Taxonomy" id="5936"/>
    <lineage>
        <taxon>Eukaryota</taxon>
        <taxon>Sar</taxon>
        <taxon>Alveolata</taxon>
        <taxon>Ciliophora</taxon>
        <taxon>Intramacronucleata</taxon>
        <taxon>Spirotrichea</taxon>
        <taxon>Hypotrichia</taxon>
        <taxon>Euplotida</taxon>
        <taxon>Euplotidae</taxon>
        <taxon>Moneuplotes</taxon>
    </lineage>
</organism>
<dbReference type="PANTHER" id="PTHR21139">
    <property type="entry name" value="TRIOSEPHOSPHATE ISOMERASE"/>
    <property type="match status" value="1"/>
</dbReference>
<dbReference type="InterPro" id="IPR022896">
    <property type="entry name" value="TrioseP_Isoase_bac/euk"/>
</dbReference>
<dbReference type="Gene3D" id="3.20.20.70">
    <property type="entry name" value="Aldolase class I"/>
    <property type="match status" value="1"/>
</dbReference>
<dbReference type="PROSITE" id="PS51440">
    <property type="entry name" value="TIM_2"/>
    <property type="match status" value="1"/>
</dbReference>
<gene>
    <name evidence="9" type="ORF">ECRASSUSDP1_LOCUS10143</name>
</gene>
<comment type="catalytic activity">
    <reaction evidence="8">
        <text>D-glyceraldehyde 3-phosphate = dihydroxyacetone phosphate</text>
        <dbReference type="Rhea" id="RHEA:18585"/>
        <dbReference type="ChEBI" id="CHEBI:57642"/>
        <dbReference type="ChEBI" id="CHEBI:59776"/>
        <dbReference type="EC" id="5.3.1.1"/>
    </reaction>
</comment>